<comment type="similarity">
    <text evidence="2">Belongs to the class-V pyridoxal-phosphate-dependent aminotransferase family. Csd subfamily.</text>
</comment>
<dbReference type="PANTHER" id="PTHR43586:SF8">
    <property type="entry name" value="CYSTEINE DESULFURASE 1, CHLOROPLASTIC"/>
    <property type="match status" value="1"/>
</dbReference>
<sequence length="484" mass="50794">MTIALERPDLAAALAGDNPWTTELPAAVRPARRGPVTHPHAPGLDLVGAHARVPLATGGTAEYANLDHGASAPALRVVRDTVDELLERYASVHRGAGWHSKVCTSLYEGSREPIRSFVGGRADDAVIFTRHTTDSFNLLAHCLPARTTVVVFETEHHAALLPWSAERAPGRDRRVVRLPAPDSPAHAVALVDQALRRRAPGPALLVITGASNVTGEVWPVAELARVARSRGARTALDAAQLAPHRPFSITDLGVDYVALSGHKLYAPYGTGALIGRADWLAAAPPYLIGGGATASVRDDATDYKPLPDRHEAGSPNVPGTVALATACHVLATADREALAQAETALTETLRRGLAGIPGVTVHSLFGDRADSIGVATFTIAGQKPAVVAAALSAEHGIGVRDGAFCAHPLVRKLLGAAGCADAENGQALRASVGLGTTTEHVQRLVQAVESIAERGPRLRYVVRDGRPVPAVDGRELPIIAPWQR</sequence>
<dbReference type="InterPro" id="IPR015421">
    <property type="entry name" value="PyrdxlP-dep_Trfase_major"/>
</dbReference>
<dbReference type="InterPro" id="IPR015424">
    <property type="entry name" value="PyrdxlP-dep_Trfase"/>
</dbReference>
<evidence type="ECO:0000256" key="5">
    <source>
        <dbReference type="RuleBase" id="RU004504"/>
    </source>
</evidence>
<evidence type="ECO:0000259" key="6">
    <source>
        <dbReference type="Pfam" id="PF00266"/>
    </source>
</evidence>
<comment type="catalytic activity">
    <reaction evidence="4">
        <text>(sulfur carrier)-H + L-cysteine = (sulfur carrier)-SH + L-alanine</text>
        <dbReference type="Rhea" id="RHEA:43892"/>
        <dbReference type="Rhea" id="RHEA-COMP:14737"/>
        <dbReference type="Rhea" id="RHEA-COMP:14739"/>
        <dbReference type="ChEBI" id="CHEBI:29917"/>
        <dbReference type="ChEBI" id="CHEBI:35235"/>
        <dbReference type="ChEBI" id="CHEBI:57972"/>
        <dbReference type="ChEBI" id="CHEBI:64428"/>
        <dbReference type="EC" id="2.8.1.7"/>
    </reaction>
</comment>
<dbReference type="RefSeq" id="WP_015746112.1">
    <property type="nucleotide sequence ID" value="NC_013235.1"/>
</dbReference>
<dbReference type="Pfam" id="PF00266">
    <property type="entry name" value="Aminotran_5"/>
    <property type="match status" value="1"/>
</dbReference>
<proteinExistence type="inferred from homology"/>
<dbReference type="EC" id="2.8.1.7" evidence="7"/>
<dbReference type="PROSITE" id="PS00595">
    <property type="entry name" value="AA_TRANSFER_CLASS_5"/>
    <property type="match status" value="1"/>
</dbReference>
<dbReference type="EMBL" id="CP001737">
    <property type="protein sequence ID" value="ACV77196.1"/>
    <property type="molecule type" value="Genomic_DNA"/>
</dbReference>
<protein>
    <submittedName>
        <fullName evidence="7">Cysteine desulfurase</fullName>
        <ecNumber evidence="7">2.8.1.7</ecNumber>
    </submittedName>
</protein>
<dbReference type="STRING" id="479431.Namu_0783"/>
<gene>
    <name evidence="7" type="ordered locus">Namu_0783</name>
</gene>
<dbReference type="SUPFAM" id="SSF53383">
    <property type="entry name" value="PLP-dependent transferases"/>
    <property type="match status" value="1"/>
</dbReference>
<dbReference type="Proteomes" id="UP000002218">
    <property type="component" value="Chromosome"/>
</dbReference>
<dbReference type="Gene3D" id="3.90.1150.10">
    <property type="entry name" value="Aspartate Aminotransferase, domain 1"/>
    <property type="match status" value="1"/>
</dbReference>
<dbReference type="HOGENOM" id="CLU_003433_2_0_11"/>
<dbReference type="InterPro" id="IPR020578">
    <property type="entry name" value="Aminotrans_V_PyrdxlP_BS"/>
</dbReference>
<dbReference type="eggNOG" id="COG0520">
    <property type="taxonomic scope" value="Bacteria"/>
</dbReference>
<evidence type="ECO:0000256" key="1">
    <source>
        <dbReference type="ARBA" id="ARBA00001933"/>
    </source>
</evidence>
<feature type="domain" description="Aminotransferase class V" evidence="6">
    <location>
        <begin position="66"/>
        <end position="444"/>
    </location>
</feature>
<dbReference type="KEGG" id="nml:Namu_0783"/>
<dbReference type="InParanoid" id="C8X9C8"/>
<reference evidence="7 8" key="2">
    <citation type="journal article" date="2010" name="Stand. Genomic Sci.">
        <title>Complete genome sequence of Nakamurella multipartita type strain (Y-104).</title>
        <authorList>
            <person name="Tice H."/>
            <person name="Mayilraj S."/>
            <person name="Sims D."/>
            <person name="Lapidus A."/>
            <person name="Nolan M."/>
            <person name="Lucas S."/>
            <person name="Glavina Del Rio T."/>
            <person name="Copeland A."/>
            <person name="Cheng J.F."/>
            <person name="Meincke L."/>
            <person name="Bruce D."/>
            <person name="Goodwin L."/>
            <person name="Pitluck S."/>
            <person name="Ivanova N."/>
            <person name="Mavromatis K."/>
            <person name="Ovchinnikova G."/>
            <person name="Pati A."/>
            <person name="Chen A."/>
            <person name="Palaniappan K."/>
            <person name="Land M."/>
            <person name="Hauser L."/>
            <person name="Chang Y.J."/>
            <person name="Jeffries C.D."/>
            <person name="Detter J.C."/>
            <person name="Brettin T."/>
            <person name="Rohde M."/>
            <person name="Goker M."/>
            <person name="Bristow J."/>
            <person name="Eisen J.A."/>
            <person name="Markowitz V."/>
            <person name="Hugenholtz P."/>
            <person name="Kyrpides N.C."/>
            <person name="Klenk H.P."/>
            <person name="Chen F."/>
        </authorList>
    </citation>
    <scope>NUCLEOTIDE SEQUENCE [LARGE SCALE GENOMIC DNA]</scope>
    <source>
        <strain evidence="8">ATCC 700099 / DSM 44233 / CIP 104796 / JCM 9543 / NBRC 105858 / Y-104</strain>
    </source>
</reference>
<dbReference type="InterPro" id="IPR015422">
    <property type="entry name" value="PyrdxlP-dep_Trfase_small"/>
</dbReference>
<evidence type="ECO:0000256" key="3">
    <source>
        <dbReference type="ARBA" id="ARBA00022898"/>
    </source>
</evidence>
<evidence type="ECO:0000313" key="7">
    <source>
        <dbReference type="EMBL" id="ACV77196.1"/>
    </source>
</evidence>
<dbReference type="AlphaFoldDB" id="C8X9C8"/>
<dbReference type="PANTHER" id="PTHR43586">
    <property type="entry name" value="CYSTEINE DESULFURASE"/>
    <property type="match status" value="1"/>
</dbReference>
<comment type="cofactor">
    <cofactor evidence="1 5">
        <name>pyridoxal 5'-phosphate</name>
        <dbReference type="ChEBI" id="CHEBI:597326"/>
    </cofactor>
</comment>
<organism evidence="7 8">
    <name type="scientific">Nakamurella multipartita (strain ATCC 700099 / DSM 44233 / CIP 104796 / JCM 9543 / NBRC 105858 / Y-104)</name>
    <name type="common">Microsphaera multipartita</name>
    <dbReference type="NCBI Taxonomy" id="479431"/>
    <lineage>
        <taxon>Bacteria</taxon>
        <taxon>Bacillati</taxon>
        <taxon>Actinomycetota</taxon>
        <taxon>Actinomycetes</taxon>
        <taxon>Nakamurellales</taxon>
        <taxon>Nakamurellaceae</taxon>
        <taxon>Nakamurella</taxon>
    </lineage>
</organism>
<dbReference type="Gene3D" id="3.40.640.10">
    <property type="entry name" value="Type I PLP-dependent aspartate aminotransferase-like (Major domain)"/>
    <property type="match status" value="1"/>
</dbReference>
<dbReference type="InterPro" id="IPR000192">
    <property type="entry name" value="Aminotrans_V_dom"/>
</dbReference>
<keyword evidence="3" id="KW-0663">Pyridoxal phosphate</keyword>
<evidence type="ECO:0000313" key="8">
    <source>
        <dbReference type="Proteomes" id="UP000002218"/>
    </source>
</evidence>
<evidence type="ECO:0000256" key="4">
    <source>
        <dbReference type="ARBA" id="ARBA00050776"/>
    </source>
</evidence>
<keyword evidence="7" id="KW-0808">Transferase</keyword>
<evidence type="ECO:0000256" key="2">
    <source>
        <dbReference type="ARBA" id="ARBA00010447"/>
    </source>
</evidence>
<name>C8X9C8_NAKMY</name>
<dbReference type="GO" id="GO:0031071">
    <property type="term" value="F:cysteine desulfurase activity"/>
    <property type="evidence" value="ECO:0007669"/>
    <property type="project" value="UniProtKB-EC"/>
</dbReference>
<accession>C8X9C8</accession>
<reference evidence="8" key="1">
    <citation type="submission" date="2009-09" db="EMBL/GenBank/DDBJ databases">
        <title>The complete genome of Nakamurella multipartita DSM 44233.</title>
        <authorList>
            <consortium name="US DOE Joint Genome Institute (JGI-PGF)"/>
            <person name="Lucas S."/>
            <person name="Copeland A."/>
            <person name="Lapidus A."/>
            <person name="Glavina del Rio T."/>
            <person name="Dalin E."/>
            <person name="Tice H."/>
            <person name="Bruce D."/>
            <person name="Goodwin L."/>
            <person name="Pitluck S."/>
            <person name="Kyrpides N."/>
            <person name="Mavromatis K."/>
            <person name="Ivanova N."/>
            <person name="Ovchinnikova G."/>
            <person name="Sims D."/>
            <person name="Meincke L."/>
            <person name="Brettin T."/>
            <person name="Detter J.C."/>
            <person name="Han C."/>
            <person name="Larimer F."/>
            <person name="Land M."/>
            <person name="Hauser L."/>
            <person name="Markowitz V."/>
            <person name="Cheng J.-F."/>
            <person name="Hugenholtz P."/>
            <person name="Woyke T."/>
            <person name="Wu D."/>
            <person name="Klenk H.-P."/>
            <person name="Eisen J.A."/>
        </authorList>
    </citation>
    <scope>NUCLEOTIDE SEQUENCE [LARGE SCALE GENOMIC DNA]</scope>
    <source>
        <strain evidence="8">ATCC 700099 / DSM 44233 / CIP 104796 / JCM 9543 / NBRC 105858 / Y-104</strain>
    </source>
</reference>
<keyword evidence="8" id="KW-1185">Reference proteome</keyword>